<dbReference type="Pfam" id="PF00849">
    <property type="entry name" value="PseudoU_synth_2"/>
    <property type="match status" value="1"/>
</dbReference>
<dbReference type="InterPro" id="IPR006145">
    <property type="entry name" value="PsdUridine_synth_RsuA/RluA"/>
</dbReference>
<accession>A0A4R2KIV4</accession>
<dbReference type="PROSITE" id="PS50889">
    <property type="entry name" value="S4"/>
    <property type="match status" value="1"/>
</dbReference>
<dbReference type="Gene3D" id="3.10.290.10">
    <property type="entry name" value="RNA-binding S4 domain"/>
    <property type="match status" value="1"/>
</dbReference>
<dbReference type="GO" id="GO:0120159">
    <property type="term" value="F:rRNA pseudouridine synthase activity"/>
    <property type="evidence" value="ECO:0007669"/>
    <property type="project" value="UniProtKB-ARBA"/>
</dbReference>
<sequence length="323" mass="37867">MREICIGKNEENQRIDKFLRKYMSKASLSFVYKMIRKKNIKVNQKRVSSDYILKEGDNIQLYLSEDTILGFIEKKNIKEVKREFGIVYEDQNILLVEKPQGLLVHEDINESENTLVNQVIKYLYDKSEYNPEVEKTFVPASVNRLDRNTSGIVIIGKNNQSLQNLNEMIRKKNYVKKYYLTIVKGTLKDKKALKGYLLKDQKSNKVEIIEKKHPDAKEIHTIYRPINTYGDYSLVEVELLTGRTHQIRAHLSSIGHPLIGDGKYGNLEMNRSFQNQFKLRYQFLHAYKIHFDKCLGNLKYLEGKSFYSSLPKELEKIKIALFP</sequence>
<dbReference type="PANTHER" id="PTHR21600">
    <property type="entry name" value="MITOCHONDRIAL RNA PSEUDOURIDINE SYNTHASE"/>
    <property type="match status" value="1"/>
</dbReference>
<gene>
    <name evidence="8" type="ORF">EV214_11456</name>
</gene>
<dbReference type="InterPro" id="IPR002942">
    <property type="entry name" value="S4_RNA-bd"/>
</dbReference>
<dbReference type="InterPro" id="IPR036986">
    <property type="entry name" value="S4_RNA-bd_sf"/>
</dbReference>
<comment type="catalytic activity">
    <reaction evidence="1 6">
        <text>a uridine in RNA = a pseudouridine in RNA</text>
        <dbReference type="Rhea" id="RHEA:48348"/>
        <dbReference type="Rhea" id="RHEA-COMP:12068"/>
        <dbReference type="Rhea" id="RHEA-COMP:12069"/>
        <dbReference type="ChEBI" id="CHEBI:65314"/>
        <dbReference type="ChEBI" id="CHEBI:65315"/>
    </reaction>
</comment>
<dbReference type="OrthoDB" id="9807829at2"/>
<evidence type="ECO:0000313" key="9">
    <source>
        <dbReference type="Proteomes" id="UP000294919"/>
    </source>
</evidence>
<dbReference type="PANTHER" id="PTHR21600:SF83">
    <property type="entry name" value="PSEUDOURIDYLATE SYNTHASE RPUSD4, MITOCHONDRIAL"/>
    <property type="match status" value="1"/>
</dbReference>
<dbReference type="SUPFAM" id="SSF55120">
    <property type="entry name" value="Pseudouridine synthase"/>
    <property type="match status" value="1"/>
</dbReference>
<comment type="caution">
    <text evidence="8">The sequence shown here is derived from an EMBL/GenBank/DDBJ whole genome shotgun (WGS) entry which is preliminary data.</text>
</comment>
<dbReference type="PROSITE" id="PS01129">
    <property type="entry name" value="PSI_RLU"/>
    <property type="match status" value="1"/>
</dbReference>
<proteinExistence type="inferred from homology"/>
<keyword evidence="3 6" id="KW-0413">Isomerase</keyword>
<reference evidence="8 9" key="1">
    <citation type="submission" date="2019-03" db="EMBL/GenBank/DDBJ databases">
        <title>Genomic Encyclopedia of Type Strains, Phase IV (KMG-IV): sequencing the most valuable type-strain genomes for metagenomic binning, comparative biology and taxonomic classification.</title>
        <authorList>
            <person name="Goeker M."/>
        </authorList>
    </citation>
    <scope>NUCLEOTIDE SEQUENCE [LARGE SCALE GENOMIC DNA]</scope>
    <source>
        <strain evidence="8 9">DSM 102940</strain>
    </source>
</reference>
<dbReference type="Proteomes" id="UP000294919">
    <property type="component" value="Unassembled WGS sequence"/>
</dbReference>
<dbReference type="SUPFAM" id="SSF55174">
    <property type="entry name" value="Alpha-L RNA-binding motif"/>
    <property type="match status" value="1"/>
</dbReference>
<evidence type="ECO:0000259" key="7">
    <source>
        <dbReference type="SMART" id="SM00363"/>
    </source>
</evidence>
<dbReference type="AlphaFoldDB" id="A0A4R2KIV4"/>
<dbReference type="NCBIfam" id="TIGR00005">
    <property type="entry name" value="rluA_subfam"/>
    <property type="match status" value="1"/>
</dbReference>
<dbReference type="InterPro" id="IPR020103">
    <property type="entry name" value="PsdUridine_synth_cat_dom_sf"/>
</dbReference>
<evidence type="ECO:0000313" key="8">
    <source>
        <dbReference type="EMBL" id="TCO73821.1"/>
    </source>
</evidence>
<evidence type="ECO:0000256" key="6">
    <source>
        <dbReference type="RuleBase" id="RU362028"/>
    </source>
</evidence>
<feature type="active site" evidence="4">
    <location>
        <position position="146"/>
    </location>
</feature>
<dbReference type="EMBL" id="SLWV01000014">
    <property type="protein sequence ID" value="TCO73821.1"/>
    <property type="molecule type" value="Genomic_DNA"/>
</dbReference>
<dbReference type="CDD" id="cd02869">
    <property type="entry name" value="PseudoU_synth_RluA_like"/>
    <property type="match status" value="1"/>
</dbReference>
<comment type="function">
    <text evidence="6">Responsible for synthesis of pseudouridine from uracil.</text>
</comment>
<dbReference type="InterPro" id="IPR006224">
    <property type="entry name" value="PsdUridine_synth_RluA-like_CS"/>
</dbReference>
<dbReference type="EC" id="5.4.99.-" evidence="6"/>
<dbReference type="InterPro" id="IPR050188">
    <property type="entry name" value="RluA_PseudoU_synthase"/>
</dbReference>
<organism evidence="8 9">
    <name type="scientific">Marinisporobacter balticus</name>
    <dbReference type="NCBI Taxonomy" id="2018667"/>
    <lineage>
        <taxon>Bacteria</taxon>
        <taxon>Bacillati</taxon>
        <taxon>Bacillota</taxon>
        <taxon>Clostridia</taxon>
        <taxon>Peptostreptococcales</taxon>
        <taxon>Thermotaleaceae</taxon>
        <taxon>Marinisporobacter</taxon>
    </lineage>
</organism>
<dbReference type="Pfam" id="PF01479">
    <property type="entry name" value="S4"/>
    <property type="match status" value="1"/>
</dbReference>
<evidence type="ECO:0000256" key="1">
    <source>
        <dbReference type="ARBA" id="ARBA00000073"/>
    </source>
</evidence>
<evidence type="ECO:0000256" key="2">
    <source>
        <dbReference type="ARBA" id="ARBA00010876"/>
    </source>
</evidence>
<comment type="similarity">
    <text evidence="2 6">Belongs to the pseudouridine synthase RluA family.</text>
</comment>
<protein>
    <recommendedName>
        <fullName evidence="6">Pseudouridine synthase</fullName>
        <ecNumber evidence="6">5.4.99.-</ecNumber>
    </recommendedName>
</protein>
<evidence type="ECO:0000256" key="5">
    <source>
        <dbReference type="PROSITE-ProRule" id="PRU00182"/>
    </source>
</evidence>
<feature type="domain" description="RNA-binding S4" evidence="7">
    <location>
        <begin position="13"/>
        <end position="73"/>
    </location>
</feature>
<name>A0A4R2KIV4_9FIRM</name>
<dbReference type="RefSeq" id="WP_132245700.1">
    <property type="nucleotide sequence ID" value="NZ_SLWV01000014.1"/>
</dbReference>
<dbReference type="SMART" id="SM00363">
    <property type="entry name" value="S4"/>
    <property type="match status" value="1"/>
</dbReference>
<dbReference type="GO" id="GO:0003723">
    <property type="term" value="F:RNA binding"/>
    <property type="evidence" value="ECO:0007669"/>
    <property type="project" value="UniProtKB-KW"/>
</dbReference>
<keyword evidence="9" id="KW-1185">Reference proteome</keyword>
<keyword evidence="5" id="KW-0694">RNA-binding</keyword>
<evidence type="ECO:0000256" key="4">
    <source>
        <dbReference type="PIRSR" id="PIRSR606225-1"/>
    </source>
</evidence>
<dbReference type="Gene3D" id="3.30.2350.10">
    <property type="entry name" value="Pseudouridine synthase"/>
    <property type="match status" value="1"/>
</dbReference>
<dbReference type="CDD" id="cd00165">
    <property type="entry name" value="S4"/>
    <property type="match status" value="1"/>
</dbReference>
<evidence type="ECO:0000256" key="3">
    <source>
        <dbReference type="ARBA" id="ARBA00023235"/>
    </source>
</evidence>
<dbReference type="InterPro" id="IPR006225">
    <property type="entry name" value="PsdUridine_synth_RluC/D"/>
</dbReference>
<dbReference type="GO" id="GO:0000455">
    <property type="term" value="P:enzyme-directed rRNA pseudouridine synthesis"/>
    <property type="evidence" value="ECO:0007669"/>
    <property type="project" value="UniProtKB-ARBA"/>
</dbReference>